<evidence type="ECO:0000256" key="2">
    <source>
        <dbReference type="ARBA" id="ARBA00010644"/>
    </source>
</evidence>
<dbReference type="UniPathway" id="UPA00251">
    <property type="reaction ID" value="UER00322"/>
</dbReference>
<dbReference type="EC" id="1.3.3.3" evidence="4"/>
<dbReference type="PIRSF" id="PIRSF000166">
    <property type="entry name" value="Coproporphyri_ox"/>
    <property type="match status" value="1"/>
</dbReference>
<reference evidence="8" key="1">
    <citation type="submission" date="2021-01" db="EMBL/GenBank/DDBJ databases">
        <authorList>
            <person name="Corre E."/>
            <person name="Pelletier E."/>
            <person name="Niang G."/>
            <person name="Scheremetjew M."/>
            <person name="Finn R."/>
            <person name="Kale V."/>
            <person name="Holt S."/>
            <person name="Cochrane G."/>
            <person name="Meng A."/>
            <person name="Brown T."/>
            <person name="Cohen L."/>
        </authorList>
    </citation>
    <scope>NUCLEOTIDE SEQUENCE</scope>
    <source>
        <strain evidence="8">NY070348D</strain>
    </source>
</reference>
<gene>
    <name evidence="8" type="ORF">QSP1433_LOCUS4446</name>
</gene>
<keyword evidence="7" id="KW-0627">Porphyrin biosynthesis</keyword>
<comment type="pathway">
    <text evidence="1">Porphyrin-containing compound metabolism; protoporphyrin-IX biosynthesis; protoporphyrinogen-IX from coproporphyrinogen-III (O2 route): step 1/1.</text>
</comment>
<dbReference type="Gene3D" id="3.40.1500.10">
    <property type="entry name" value="Coproporphyrinogen III oxidase, aerobic"/>
    <property type="match status" value="1"/>
</dbReference>
<dbReference type="FunFam" id="3.40.1500.10:FF:000002">
    <property type="entry name" value="oxygen-dependent coproporphyrinogen-III oxidase, mitochondrial"/>
    <property type="match status" value="1"/>
</dbReference>
<dbReference type="NCBIfam" id="NF003727">
    <property type="entry name" value="PRK05330.1"/>
    <property type="match status" value="1"/>
</dbReference>
<dbReference type="SUPFAM" id="SSF102886">
    <property type="entry name" value="Coproporphyrinogen III oxidase"/>
    <property type="match status" value="1"/>
</dbReference>
<organism evidence="8">
    <name type="scientific">Mucochytrium quahogii</name>
    <dbReference type="NCBI Taxonomy" id="96639"/>
    <lineage>
        <taxon>Eukaryota</taxon>
        <taxon>Sar</taxon>
        <taxon>Stramenopiles</taxon>
        <taxon>Bigyra</taxon>
        <taxon>Labyrinthulomycetes</taxon>
        <taxon>Thraustochytrida</taxon>
        <taxon>Thraustochytriidae</taxon>
        <taxon>Mucochytrium</taxon>
    </lineage>
</organism>
<dbReference type="GO" id="GO:0004109">
    <property type="term" value="F:coproporphyrinogen oxidase activity"/>
    <property type="evidence" value="ECO:0007669"/>
    <property type="project" value="UniProtKB-EC"/>
</dbReference>
<dbReference type="PRINTS" id="PR00073">
    <property type="entry name" value="COPRGNOXDASE"/>
</dbReference>
<dbReference type="InterPro" id="IPR018375">
    <property type="entry name" value="Coprogen_oxidase_CS"/>
</dbReference>
<name>A0A7S2RKR6_9STRA</name>
<accession>A0A7S2RKR6</accession>
<dbReference type="GO" id="GO:0006782">
    <property type="term" value="P:protoporphyrinogen IX biosynthetic process"/>
    <property type="evidence" value="ECO:0007669"/>
    <property type="project" value="UniProtKB-UniPathway"/>
</dbReference>
<dbReference type="PANTHER" id="PTHR10755">
    <property type="entry name" value="COPROPORPHYRINOGEN III OXIDASE, MITOCHONDRIAL"/>
    <property type="match status" value="1"/>
</dbReference>
<comment type="similarity">
    <text evidence="2">Belongs to the aerobic coproporphyrinogen-III oxidase family.</text>
</comment>
<evidence type="ECO:0000313" key="8">
    <source>
        <dbReference type="EMBL" id="CAD9673777.1"/>
    </source>
</evidence>
<dbReference type="Pfam" id="PF01218">
    <property type="entry name" value="Coprogen_oxidas"/>
    <property type="match status" value="1"/>
</dbReference>
<comment type="subunit">
    <text evidence="3">Homodimer.</text>
</comment>
<dbReference type="PANTHER" id="PTHR10755:SF0">
    <property type="entry name" value="OXYGEN-DEPENDENT COPROPORPHYRINOGEN-III OXIDASE, MITOCHONDRIAL"/>
    <property type="match status" value="1"/>
</dbReference>
<sequence>MPMSPTNIDPEFDVRSAFESMIYRLQDEICDGMTKVDGNEFQKDEWKRDGELGGGRSCVLQDGNVFEKAGVNVSVVRGVLSEKAAAAMRSQGRKIGDNEATFYACGLSLVIHPRNPMAPTVHLNYRYFQVRDNTTGKETWWFGGGADLTPSYLFEEDAIQFHTALKAACDKHDPTYYENFKRWCDKYFYIQHREEARGIGGIFFDDLNVRPALANPKLDDREALLKFSTDCLETFVPTYSAIMGRRKDMTFTPQQKDWQQLRRGRYVEFNLVYDRGTKFGLNTPQNARIESVLMSMPLTARWEYMHQVEEGSEESKLEKVLRSPISWIM</sequence>
<dbReference type="AlphaFoldDB" id="A0A7S2RKR6"/>
<evidence type="ECO:0000256" key="3">
    <source>
        <dbReference type="ARBA" id="ARBA00011738"/>
    </source>
</evidence>
<protein>
    <recommendedName>
        <fullName evidence="4">coproporphyrinogen oxidase</fullName>
        <ecNumber evidence="4">1.3.3.3</ecNumber>
    </recommendedName>
</protein>
<dbReference type="PROSITE" id="PS01021">
    <property type="entry name" value="COPROGEN_OXIDASE"/>
    <property type="match status" value="1"/>
</dbReference>
<keyword evidence="6" id="KW-0350">Heme biosynthesis</keyword>
<dbReference type="GO" id="GO:0005737">
    <property type="term" value="C:cytoplasm"/>
    <property type="evidence" value="ECO:0007669"/>
    <property type="project" value="TreeGrafter"/>
</dbReference>
<proteinExistence type="inferred from homology"/>
<dbReference type="EMBL" id="HBHK01007265">
    <property type="protein sequence ID" value="CAD9673777.1"/>
    <property type="molecule type" value="Transcribed_RNA"/>
</dbReference>
<dbReference type="InterPro" id="IPR001260">
    <property type="entry name" value="Coprogen_oxidase_aer"/>
</dbReference>
<evidence type="ECO:0000256" key="7">
    <source>
        <dbReference type="ARBA" id="ARBA00023244"/>
    </source>
</evidence>
<dbReference type="InterPro" id="IPR036406">
    <property type="entry name" value="Coprogen_oxidase_aer_sf"/>
</dbReference>
<keyword evidence="5" id="KW-0560">Oxidoreductase</keyword>
<evidence type="ECO:0000256" key="5">
    <source>
        <dbReference type="ARBA" id="ARBA00023002"/>
    </source>
</evidence>
<evidence type="ECO:0000256" key="6">
    <source>
        <dbReference type="ARBA" id="ARBA00023133"/>
    </source>
</evidence>
<evidence type="ECO:0000256" key="4">
    <source>
        <dbReference type="ARBA" id="ARBA00012869"/>
    </source>
</evidence>
<evidence type="ECO:0000256" key="1">
    <source>
        <dbReference type="ARBA" id="ARBA00005168"/>
    </source>
</evidence>